<feature type="non-terminal residue" evidence="1">
    <location>
        <position position="1"/>
    </location>
</feature>
<name>A0A8S3ZAD8_9EUPU</name>
<evidence type="ECO:0000313" key="2">
    <source>
        <dbReference type="Proteomes" id="UP000678393"/>
    </source>
</evidence>
<gene>
    <name evidence="1" type="ORF">CUNI_LOCUS10716</name>
</gene>
<feature type="non-terminal residue" evidence="1">
    <location>
        <position position="84"/>
    </location>
</feature>
<dbReference type="Proteomes" id="UP000678393">
    <property type="component" value="Unassembled WGS sequence"/>
</dbReference>
<proteinExistence type="predicted"/>
<comment type="caution">
    <text evidence="1">The sequence shown here is derived from an EMBL/GenBank/DDBJ whole genome shotgun (WGS) entry which is preliminary data.</text>
</comment>
<accession>A0A8S3ZAD8</accession>
<evidence type="ECO:0000313" key="1">
    <source>
        <dbReference type="EMBL" id="CAG5125158.1"/>
    </source>
</evidence>
<reference evidence="1" key="1">
    <citation type="submission" date="2021-04" db="EMBL/GenBank/DDBJ databases">
        <authorList>
            <consortium name="Molecular Ecology Group"/>
        </authorList>
    </citation>
    <scope>NUCLEOTIDE SEQUENCE</scope>
</reference>
<protein>
    <submittedName>
        <fullName evidence="1">Uncharacterized protein</fullName>
    </submittedName>
</protein>
<keyword evidence="2" id="KW-1185">Reference proteome</keyword>
<sequence>QGEFPLELVTTSPDIPCAVRDVFMSYVPGIWEAVVTDDAMSVRRLINEWCRVDVQKNGKTLLQMALEMGTENIIRVVSGIRPSM</sequence>
<dbReference type="OrthoDB" id="432281at2759"/>
<organism evidence="1 2">
    <name type="scientific">Candidula unifasciata</name>
    <dbReference type="NCBI Taxonomy" id="100452"/>
    <lineage>
        <taxon>Eukaryota</taxon>
        <taxon>Metazoa</taxon>
        <taxon>Spiralia</taxon>
        <taxon>Lophotrochozoa</taxon>
        <taxon>Mollusca</taxon>
        <taxon>Gastropoda</taxon>
        <taxon>Heterobranchia</taxon>
        <taxon>Euthyneura</taxon>
        <taxon>Panpulmonata</taxon>
        <taxon>Eupulmonata</taxon>
        <taxon>Stylommatophora</taxon>
        <taxon>Helicina</taxon>
        <taxon>Helicoidea</taxon>
        <taxon>Geomitridae</taxon>
        <taxon>Candidula</taxon>
    </lineage>
</organism>
<dbReference type="AlphaFoldDB" id="A0A8S3ZAD8"/>
<dbReference type="EMBL" id="CAJHNH020001971">
    <property type="protein sequence ID" value="CAG5125158.1"/>
    <property type="molecule type" value="Genomic_DNA"/>
</dbReference>